<accession>A0A858RQM7</accession>
<dbReference type="KEGG" id="luo:HHL09_25780"/>
<feature type="transmembrane region" description="Helical" evidence="1">
    <location>
        <begin position="73"/>
        <end position="93"/>
    </location>
</feature>
<reference evidence="2 3" key="1">
    <citation type="submission" date="2020-04" db="EMBL/GenBank/DDBJ databases">
        <title>Luteolibacter sp. G-1-1-1 isolated from soil.</title>
        <authorList>
            <person name="Dahal R.H."/>
        </authorList>
    </citation>
    <scope>NUCLEOTIDE SEQUENCE [LARGE SCALE GENOMIC DNA]</scope>
    <source>
        <strain evidence="2 3">G-1-1-1</strain>
    </source>
</reference>
<organism evidence="2 3">
    <name type="scientific">Luteolibacter luteus</name>
    <dbReference type="NCBI Taxonomy" id="2728835"/>
    <lineage>
        <taxon>Bacteria</taxon>
        <taxon>Pseudomonadati</taxon>
        <taxon>Verrucomicrobiota</taxon>
        <taxon>Verrucomicrobiia</taxon>
        <taxon>Verrucomicrobiales</taxon>
        <taxon>Verrucomicrobiaceae</taxon>
        <taxon>Luteolibacter</taxon>
    </lineage>
</organism>
<gene>
    <name evidence="2" type="ORF">HHL09_25780</name>
</gene>
<dbReference type="EMBL" id="CP051774">
    <property type="protein sequence ID" value="QJE99045.1"/>
    <property type="molecule type" value="Genomic_DNA"/>
</dbReference>
<keyword evidence="1" id="KW-1133">Transmembrane helix</keyword>
<proteinExistence type="predicted"/>
<feature type="transmembrane region" description="Helical" evidence="1">
    <location>
        <begin position="105"/>
        <end position="130"/>
    </location>
</feature>
<dbReference type="AlphaFoldDB" id="A0A858RQM7"/>
<evidence type="ECO:0000256" key="1">
    <source>
        <dbReference type="SAM" id="Phobius"/>
    </source>
</evidence>
<sequence>MDANPYSAPVADPATEAPPLNDPEGIRLAYIGHEASVKSVGTLYVLGAILIGLSAIFNLWVMFSGGGATEASWATIAFLAIISALQFQVGSGLRKLKKSSRAIGAILAGIGLLGFPIGTIISAYILYLLMSRKGTMVFSPEYQQVIAATPHIKYKSSKVMWWFLGIVATIIVIVIALVLFAGFMESRK</sequence>
<dbReference type="RefSeq" id="WP_169457531.1">
    <property type="nucleotide sequence ID" value="NZ_CP051774.1"/>
</dbReference>
<protein>
    <submittedName>
        <fullName evidence="2">Uncharacterized protein</fullName>
    </submittedName>
</protein>
<keyword evidence="3" id="KW-1185">Reference proteome</keyword>
<keyword evidence="1" id="KW-0812">Transmembrane</keyword>
<evidence type="ECO:0000313" key="3">
    <source>
        <dbReference type="Proteomes" id="UP000501812"/>
    </source>
</evidence>
<evidence type="ECO:0000313" key="2">
    <source>
        <dbReference type="EMBL" id="QJE99045.1"/>
    </source>
</evidence>
<keyword evidence="1" id="KW-0472">Membrane</keyword>
<name>A0A858RQM7_9BACT</name>
<dbReference type="Proteomes" id="UP000501812">
    <property type="component" value="Chromosome"/>
</dbReference>
<feature type="transmembrane region" description="Helical" evidence="1">
    <location>
        <begin position="43"/>
        <end position="61"/>
    </location>
</feature>
<feature type="transmembrane region" description="Helical" evidence="1">
    <location>
        <begin position="159"/>
        <end position="183"/>
    </location>
</feature>